<dbReference type="Pfam" id="PF13183">
    <property type="entry name" value="Fer4_8"/>
    <property type="match status" value="1"/>
</dbReference>
<dbReference type="AlphaFoldDB" id="A0A485M3L0"/>
<organism evidence="3">
    <name type="scientific">anaerobic digester metagenome</name>
    <dbReference type="NCBI Taxonomy" id="1263854"/>
    <lineage>
        <taxon>unclassified sequences</taxon>
        <taxon>metagenomes</taxon>
        <taxon>ecological metagenomes</taxon>
    </lineage>
</organism>
<dbReference type="SUPFAM" id="SSF46548">
    <property type="entry name" value="alpha-helical ferredoxin"/>
    <property type="match status" value="1"/>
</dbReference>
<dbReference type="Pfam" id="PF04432">
    <property type="entry name" value="FrhB_FdhB_C"/>
    <property type="match status" value="1"/>
</dbReference>
<name>A0A485M3L0_9ZZZZ</name>
<dbReference type="InterPro" id="IPR017900">
    <property type="entry name" value="4Fe4S_Fe_S_CS"/>
</dbReference>
<dbReference type="EMBL" id="CAADRN010000266">
    <property type="protein sequence ID" value="VFU16438.1"/>
    <property type="molecule type" value="Genomic_DNA"/>
</dbReference>
<evidence type="ECO:0000256" key="1">
    <source>
        <dbReference type="SAM" id="MobiDB-lite"/>
    </source>
</evidence>
<sequence>MMDVIQQLREQAKKLLEEKKVEMVIGFGEGTELARTTPVFITNPEEVSALTWGPLCANNLVKYLIDYQNLPGNVAVVVKGCDSRSVNRLLTDNQIDREKVVVLGVPCSGQLDWKIVAAAVDPAAKLKGFSDDGESFTVNTDAGDYKFDKKEAMLHKCLVCENPNPVVSDITVGKEQPVKNYEDRFAEVKALEQLGTEEKSAFWDKQFSRCLRCYACRNVCTVCTCRTCVFDQMQPMWVSKRNNLSENTAFHLIRAFHVAGRCVDCGECDRVCPVDIPLRKLNQKILKDLGDLFDAPTPGSEAGLASPLGEFATGDPEEFM</sequence>
<dbReference type="Gene3D" id="1.10.1060.10">
    <property type="entry name" value="Alpha-helical ferredoxin"/>
    <property type="match status" value="1"/>
</dbReference>
<proteinExistence type="predicted"/>
<gene>
    <name evidence="3" type="primary">RnfC</name>
    <name evidence="3" type="ORF">SCFA_3380002</name>
</gene>
<accession>A0A485M3L0</accession>
<evidence type="ECO:0000313" key="3">
    <source>
        <dbReference type="EMBL" id="VFU16438.1"/>
    </source>
</evidence>
<protein>
    <submittedName>
        <fullName evidence="3">Predicted NADH:ubiquinone oxidoreductase, subunit RnfC</fullName>
    </submittedName>
</protein>
<dbReference type="InterPro" id="IPR017896">
    <property type="entry name" value="4Fe4S_Fe-S-bd"/>
</dbReference>
<dbReference type="GO" id="GO:0051536">
    <property type="term" value="F:iron-sulfur cluster binding"/>
    <property type="evidence" value="ECO:0007669"/>
    <property type="project" value="InterPro"/>
</dbReference>
<dbReference type="PROSITE" id="PS51379">
    <property type="entry name" value="4FE4S_FER_2"/>
    <property type="match status" value="1"/>
</dbReference>
<keyword evidence="3" id="KW-0830">Ubiquinone</keyword>
<dbReference type="InterPro" id="IPR007525">
    <property type="entry name" value="FrhB_FdhB_C"/>
</dbReference>
<reference evidence="3" key="1">
    <citation type="submission" date="2019-03" db="EMBL/GenBank/DDBJ databases">
        <authorList>
            <person name="Hao L."/>
        </authorList>
    </citation>
    <scope>NUCLEOTIDE SEQUENCE</scope>
</reference>
<dbReference type="InterPro" id="IPR009051">
    <property type="entry name" value="Helical_ferredxn"/>
</dbReference>
<evidence type="ECO:0000259" key="2">
    <source>
        <dbReference type="PROSITE" id="PS51379"/>
    </source>
</evidence>
<feature type="domain" description="4Fe-4S ferredoxin-type" evidence="2">
    <location>
        <begin position="253"/>
        <end position="284"/>
    </location>
</feature>
<feature type="region of interest" description="Disordered" evidence="1">
    <location>
        <begin position="298"/>
        <end position="320"/>
    </location>
</feature>
<dbReference type="PROSITE" id="PS00198">
    <property type="entry name" value="4FE4S_FER_1"/>
    <property type="match status" value="1"/>
</dbReference>